<evidence type="ECO:0000313" key="2">
    <source>
        <dbReference type="EMBL" id="UUL82647.1"/>
    </source>
</evidence>
<evidence type="ECO:0000313" key="3">
    <source>
        <dbReference type="Proteomes" id="UP001058533"/>
    </source>
</evidence>
<name>A0ABY5L775_9SPHN</name>
<evidence type="ECO:0000256" key="1">
    <source>
        <dbReference type="SAM" id="SignalP"/>
    </source>
</evidence>
<protein>
    <submittedName>
        <fullName evidence="2">Uncharacterized protein</fullName>
    </submittedName>
</protein>
<feature type="signal peptide" evidence="1">
    <location>
        <begin position="1"/>
        <end position="20"/>
    </location>
</feature>
<dbReference type="RefSeq" id="WP_256506491.1">
    <property type="nucleotide sequence ID" value="NZ_CP101740.1"/>
</dbReference>
<accession>A0ABY5L775</accession>
<dbReference type="EMBL" id="CP101740">
    <property type="protein sequence ID" value="UUL82647.1"/>
    <property type="molecule type" value="Genomic_DNA"/>
</dbReference>
<feature type="chain" id="PRO_5047548176" evidence="1">
    <location>
        <begin position="21"/>
        <end position="217"/>
    </location>
</feature>
<proteinExistence type="predicted"/>
<gene>
    <name evidence="2" type="ORF">NMP03_16000</name>
</gene>
<dbReference type="Proteomes" id="UP001058533">
    <property type="component" value="Chromosome"/>
</dbReference>
<keyword evidence="3" id="KW-1185">Reference proteome</keyword>
<organism evidence="2 3">
    <name type="scientific">Sphingomonas qomolangmaensis</name>
    <dbReference type="NCBI Taxonomy" id="2918765"/>
    <lineage>
        <taxon>Bacteria</taxon>
        <taxon>Pseudomonadati</taxon>
        <taxon>Pseudomonadota</taxon>
        <taxon>Alphaproteobacteria</taxon>
        <taxon>Sphingomonadales</taxon>
        <taxon>Sphingomonadaceae</taxon>
        <taxon>Sphingomonas</taxon>
    </lineage>
</organism>
<sequence>MTVSTSRRFCGAAAIVMALAAGSLRPLGAARAQGVATPAAAYPAKPVLDAFRATCSNLRDLTGTERRATATGWTKLADSAATPLAGLMRFSETAAADFVKKGGGTMRPSSMFKREIAGELVYLVLSGVTLEGRTVNGCRLYDADEPRRIAPATVTAWIGREPVQSVDQPALARTTWEPGMAKGQDSFELSFIATASPMLGVPQVAGIALKADQLIDA</sequence>
<keyword evidence="1" id="KW-0732">Signal</keyword>
<reference evidence="2" key="1">
    <citation type="submission" date="2022-07" db="EMBL/GenBank/DDBJ databases">
        <title>Sphingomonas sp. nov., a novel bacterium isolated from the north slope of the Mount Everest.</title>
        <authorList>
            <person name="Cui X."/>
            <person name="Liu Y."/>
        </authorList>
    </citation>
    <scope>NUCLEOTIDE SEQUENCE</scope>
    <source>
        <strain evidence="2">S5-59</strain>
    </source>
</reference>